<organism evidence="1 2">
    <name type="scientific">Neoarthrinium moseri</name>
    <dbReference type="NCBI Taxonomy" id="1658444"/>
    <lineage>
        <taxon>Eukaryota</taxon>
        <taxon>Fungi</taxon>
        <taxon>Dikarya</taxon>
        <taxon>Ascomycota</taxon>
        <taxon>Pezizomycotina</taxon>
        <taxon>Sordariomycetes</taxon>
        <taxon>Xylariomycetidae</taxon>
        <taxon>Amphisphaeriales</taxon>
        <taxon>Apiosporaceae</taxon>
        <taxon>Neoarthrinium</taxon>
    </lineage>
</organism>
<reference evidence="1" key="1">
    <citation type="submission" date="2021-03" db="EMBL/GenBank/DDBJ databases">
        <title>Revisited historic fungal species revealed as producer of novel bioactive compounds through whole genome sequencing and comparative genomics.</title>
        <authorList>
            <person name="Vignolle G.A."/>
            <person name="Hochenegger N."/>
            <person name="Mach R.L."/>
            <person name="Mach-Aigner A.R."/>
            <person name="Javad Rahimi M."/>
            <person name="Salim K.A."/>
            <person name="Chan C.M."/>
            <person name="Lim L.B.L."/>
            <person name="Cai F."/>
            <person name="Druzhinina I.S."/>
            <person name="U'Ren J.M."/>
            <person name="Derntl C."/>
        </authorList>
    </citation>
    <scope>NUCLEOTIDE SEQUENCE</scope>
    <source>
        <strain evidence="1">TUCIM 5799</strain>
    </source>
</reference>
<dbReference type="EMBL" id="JAFIMR010000013">
    <property type="protein sequence ID" value="KAI1871122.1"/>
    <property type="molecule type" value="Genomic_DNA"/>
</dbReference>
<evidence type="ECO:0000313" key="2">
    <source>
        <dbReference type="Proteomes" id="UP000829685"/>
    </source>
</evidence>
<gene>
    <name evidence="1" type="ORF">JX265_006162</name>
</gene>
<dbReference type="Proteomes" id="UP000829685">
    <property type="component" value="Unassembled WGS sequence"/>
</dbReference>
<evidence type="ECO:0000313" key="1">
    <source>
        <dbReference type="EMBL" id="KAI1871122.1"/>
    </source>
</evidence>
<proteinExistence type="predicted"/>
<accession>A0A9P9WNC1</accession>
<dbReference type="OrthoDB" id="5294021at2759"/>
<keyword evidence="2" id="KW-1185">Reference proteome</keyword>
<name>A0A9P9WNC1_9PEZI</name>
<protein>
    <submittedName>
        <fullName evidence="1">Uncharacterized protein</fullName>
    </submittedName>
</protein>
<dbReference type="AlphaFoldDB" id="A0A9P9WNC1"/>
<comment type="caution">
    <text evidence="1">The sequence shown here is derived from an EMBL/GenBank/DDBJ whole genome shotgun (WGS) entry which is preliminary data.</text>
</comment>
<sequence>MAAKNDAISDDWEEVPDDNFSVVSLPTSEDAIEVTGGAGAHSDMPNPTIDSPIATVSERFALLAIDSKAKGKEKAAENNGGLDPGAAAAPHHGLDKFVTSASPHRTDAHHLADNLDVDMDPTFLHKVSTSLIKLIGEIVGILHFGGHRHLQDGTRDIRQGIHNVCDCLRRHLRTLGPIMEGYSKHWDPEQVTVDLPLDPCLYEWMTDLKIELLGLQALLQSQMHCSSSSTYSASSALQDLVGYRNSLREFNDQVSGFIPIMQADFEEFHTANLPIVGDPAGSISPCRESLQHVGGTRPAAAVSLLKRELYGLKDQISACLATLRGFLNNRPYINERTILTHLEGSYLKVKSTLDVLLSNHASEWIEHGLSGGMTYPEFCRLNSDTIRSLNLQLKDVTENMREEESRISALKYVNDPDSLLADEKLEVRASDLDALRSIEEVLASLFHIKKGHSLADRLENLL</sequence>